<protein>
    <submittedName>
        <fullName evidence="1">Uncharacterized protein</fullName>
    </submittedName>
</protein>
<reference evidence="1" key="1">
    <citation type="submission" date="2014-09" db="EMBL/GenBank/DDBJ databases">
        <authorList>
            <person name="Magalhaes I.L.F."/>
            <person name="Oliveira U."/>
            <person name="Santos F.R."/>
            <person name="Vidigal T.H.D.A."/>
            <person name="Brescovit A.D."/>
            <person name="Santos A.J."/>
        </authorList>
    </citation>
    <scope>NUCLEOTIDE SEQUENCE</scope>
    <source>
        <tissue evidence="1">Shoot tissue taken approximately 20 cm above the soil surface</tissue>
    </source>
</reference>
<reference evidence="1" key="2">
    <citation type="journal article" date="2015" name="Data Brief">
        <title>Shoot transcriptome of the giant reed, Arundo donax.</title>
        <authorList>
            <person name="Barrero R.A."/>
            <person name="Guerrero F.D."/>
            <person name="Moolhuijzen P."/>
            <person name="Goolsby J.A."/>
            <person name="Tidwell J."/>
            <person name="Bellgard S.E."/>
            <person name="Bellgard M.I."/>
        </authorList>
    </citation>
    <scope>NUCLEOTIDE SEQUENCE</scope>
    <source>
        <tissue evidence="1">Shoot tissue taken approximately 20 cm above the soil surface</tissue>
    </source>
</reference>
<accession>A0A0A9GA75</accession>
<sequence length="72" mass="7926">MVEKDPQIHTQFHQTMIRSLSQKGGRGNCLTGAIPVEECTVYGLGSSLLVQIQDVEMYTARGTRPFVGQNCV</sequence>
<organism evidence="1">
    <name type="scientific">Arundo donax</name>
    <name type="common">Giant reed</name>
    <name type="synonym">Donax arundinaceus</name>
    <dbReference type="NCBI Taxonomy" id="35708"/>
    <lineage>
        <taxon>Eukaryota</taxon>
        <taxon>Viridiplantae</taxon>
        <taxon>Streptophyta</taxon>
        <taxon>Embryophyta</taxon>
        <taxon>Tracheophyta</taxon>
        <taxon>Spermatophyta</taxon>
        <taxon>Magnoliopsida</taxon>
        <taxon>Liliopsida</taxon>
        <taxon>Poales</taxon>
        <taxon>Poaceae</taxon>
        <taxon>PACMAD clade</taxon>
        <taxon>Arundinoideae</taxon>
        <taxon>Arundineae</taxon>
        <taxon>Arundo</taxon>
    </lineage>
</organism>
<dbReference type="AlphaFoldDB" id="A0A0A9GA75"/>
<name>A0A0A9GA75_ARUDO</name>
<proteinExistence type="predicted"/>
<dbReference type="EMBL" id="GBRH01177537">
    <property type="protein sequence ID" value="JAE20359.1"/>
    <property type="molecule type" value="Transcribed_RNA"/>
</dbReference>
<evidence type="ECO:0000313" key="1">
    <source>
        <dbReference type="EMBL" id="JAE20359.1"/>
    </source>
</evidence>